<keyword evidence="10" id="KW-0594">Phospholipid biosynthesis</keyword>
<evidence type="ECO:0000256" key="5">
    <source>
        <dbReference type="ARBA" id="ARBA00022679"/>
    </source>
</evidence>
<keyword evidence="4" id="KW-0444">Lipid biosynthesis</keyword>
<evidence type="ECO:0000256" key="3">
    <source>
        <dbReference type="ARBA" id="ARBA00008655"/>
    </source>
</evidence>
<name>A0A3P9PUX1_POERE</name>
<dbReference type="GO" id="GO:0042171">
    <property type="term" value="F:lysophosphatidic acid acyltransferase activity"/>
    <property type="evidence" value="ECO:0007669"/>
    <property type="project" value="TreeGrafter"/>
</dbReference>
<evidence type="ECO:0000256" key="9">
    <source>
        <dbReference type="ARBA" id="ARBA00023136"/>
    </source>
</evidence>
<reference evidence="16" key="2">
    <citation type="submission" date="2025-08" db="UniProtKB">
        <authorList>
            <consortium name="Ensembl"/>
        </authorList>
    </citation>
    <scope>IDENTIFICATION</scope>
    <source>
        <strain evidence="16">Guanapo</strain>
    </source>
</reference>
<evidence type="ECO:0000256" key="12">
    <source>
        <dbReference type="ARBA" id="ARBA00023315"/>
    </source>
</evidence>
<evidence type="ECO:0000256" key="10">
    <source>
        <dbReference type="ARBA" id="ARBA00023209"/>
    </source>
</evidence>
<organism evidence="16 17">
    <name type="scientific">Poecilia reticulata</name>
    <name type="common">Guppy</name>
    <name type="synonym">Acanthophacelus reticulatus</name>
    <dbReference type="NCBI Taxonomy" id="8081"/>
    <lineage>
        <taxon>Eukaryota</taxon>
        <taxon>Metazoa</taxon>
        <taxon>Chordata</taxon>
        <taxon>Craniata</taxon>
        <taxon>Vertebrata</taxon>
        <taxon>Euteleostomi</taxon>
        <taxon>Actinopterygii</taxon>
        <taxon>Neopterygii</taxon>
        <taxon>Teleostei</taxon>
        <taxon>Neoteleostei</taxon>
        <taxon>Acanthomorphata</taxon>
        <taxon>Ovalentaria</taxon>
        <taxon>Atherinomorphae</taxon>
        <taxon>Cyprinodontiformes</taxon>
        <taxon>Poeciliidae</taxon>
        <taxon>Poeciliinae</taxon>
        <taxon>Poecilia</taxon>
    </lineage>
</organism>
<reference evidence="17" key="1">
    <citation type="submission" date="2013-11" db="EMBL/GenBank/DDBJ databases">
        <title>The genomic landscape of the Guanapo guppy.</title>
        <authorList>
            <person name="Kuenstner A."/>
            <person name="Dreyer C."/>
        </authorList>
    </citation>
    <scope>NUCLEOTIDE SEQUENCE</scope>
    <source>
        <strain evidence="17">Guanapo</strain>
    </source>
</reference>
<comment type="subcellular location">
    <subcellularLocation>
        <location evidence="1">Membrane</location>
    </subcellularLocation>
</comment>
<dbReference type="InterPro" id="IPR011992">
    <property type="entry name" value="EF-hand-dom_pair"/>
</dbReference>
<dbReference type="GO" id="GO:0008654">
    <property type="term" value="P:phospholipid biosynthetic process"/>
    <property type="evidence" value="ECO:0007669"/>
    <property type="project" value="UniProtKB-KW"/>
</dbReference>
<dbReference type="GO" id="GO:0005783">
    <property type="term" value="C:endoplasmic reticulum"/>
    <property type="evidence" value="ECO:0007669"/>
    <property type="project" value="TreeGrafter"/>
</dbReference>
<comment type="similarity">
    <text evidence="3">Belongs to the 1-acyl-sn-glycerol-3-phosphate acyltransferase family.</text>
</comment>
<keyword evidence="6 14" id="KW-0812">Transmembrane</keyword>
<evidence type="ECO:0000256" key="4">
    <source>
        <dbReference type="ARBA" id="ARBA00022516"/>
    </source>
</evidence>
<keyword evidence="17" id="KW-1185">Reference proteome</keyword>
<dbReference type="Bgee" id="ENSPREG00000017317">
    <property type="expression patterns" value="Expressed in caudal fin and 1 other cell type or tissue"/>
</dbReference>
<evidence type="ECO:0000256" key="6">
    <source>
        <dbReference type="ARBA" id="ARBA00022692"/>
    </source>
</evidence>
<dbReference type="InterPro" id="IPR045252">
    <property type="entry name" value="LPCAT1-like"/>
</dbReference>
<keyword evidence="9 14" id="KW-0472">Membrane</keyword>
<evidence type="ECO:0000256" key="8">
    <source>
        <dbReference type="ARBA" id="ARBA00023098"/>
    </source>
</evidence>
<sequence>SSNHDTQLQGAGRGGESGRVFELHKSTRWCLFINTAPKPIGLMSVTVFPVRLLLVSFFMLLAWPFAFTASLGRSELVPDPQSWWRRIIDLCLRVIMRAMWFCGGFHWIKVKGERAPPSEVPILTVAPHSSYFDAIPVTMTMCSIVAKLESQSVPVWGTLISYIRPVLVFRSDQHSRRKTVEEIKRRAQSGGKWPQIMIFPEGTCTNRSGLILFKAGAFIPGLPVQPVVLRYSNKLDTISWTWRGPGRQFSWCAAITLRLTSSHCFLQYLPIYHPSAKERENPALFASNVRRLMAEALEVPLTDLSFDDRDIILSHGPLRIHDYTSLLHFNQLLGQLGAVNASQMCCTSYGKIDVRHYVTALSTVQRPQKPLDTLKLAFQLYEEDSGGVTGDDLAVILEIMLGVKEVELAPLFLELEAQHTAKITYGKTLSFSALQMIYFTLCGEHTTSSLQSSSHSPASTKVAPENHKKGLNLVMVFRKPSPLILVKEKN</sequence>
<evidence type="ECO:0000259" key="15">
    <source>
        <dbReference type="SMART" id="SM00563"/>
    </source>
</evidence>
<feature type="transmembrane region" description="Helical" evidence="14">
    <location>
        <begin position="48"/>
        <end position="69"/>
    </location>
</feature>
<comment type="pathway">
    <text evidence="2">Lipid metabolism; phospholipid metabolism.</text>
</comment>
<evidence type="ECO:0000256" key="11">
    <source>
        <dbReference type="ARBA" id="ARBA00023264"/>
    </source>
</evidence>
<dbReference type="Proteomes" id="UP000242638">
    <property type="component" value="Unassembled WGS sequence"/>
</dbReference>
<evidence type="ECO:0000256" key="14">
    <source>
        <dbReference type="SAM" id="Phobius"/>
    </source>
</evidence>
<dbReference type="SMART" id="SM00563">
    <property type="entry name" value="PlsC"/>
    <property type="match status" value="1"/>
</dbReference>
<dbReference type="SUPFAM" id="SSF69593">
    <property type="entry name" value="Glycerol-3-phosphate (1)-acyltransferase"/>
    <property type="match status" value="1"/>
</dbReference>
<proteinExistence type="inferred from homology"/>
<evidence type="ECO:0000313" key="16">
    <source>
        <dbReference type="Ensembl" id="ENSPREP00000025671.1"/>
    </source>
</evidence>
<dbReference type="OMA" id="FNQLVCR"/>
<dbReference type="Ensembl" id="ENSPRET00000025927.1">
    <property type="protein sequence ID" value="ENSPREP00000025671.1"/>
    <property type="gene ID" value="ENSPREG00000017317.1"/>
</dbReference>
<keyword evidence="8" id="KW-0443">Lipid metabolism</keyword>
<dbReference type="PANTHER" id="PTHR23063">
    <property type="entry name" value="PHOSPHOLIPID ACYLTRANSFERASE"/>
    <property type="match status" value="1"/>
</dbReference>
<dbReference type="GeneTree" id="ENSGT01030000234574"/>
<dbReference type="SUPFAM" id="SSF47473">
    <property type="entry name" value="EF-hand"/>
    <property type="match status" value="1"/>
</dbReference>
<dbReference type="GO" id="GO:0047184">
    <property type="term" value="F:1-acylglycerophosphocholine O-acyltransferase activity"/>
    <property type="evidence" value="ECO:0007669"/>
    <property type="project" value="TreeGrafter"/>
</dbReference>
<keyword evidence="7 14" id="KW-1133">Transmembrane helix</keyword>
<dbReference type="GO" id="GO:0016020">
    <property type="term" value="C:membrane"/>
    <property type="evidence" value="ECO:0007669"/>
    <property type="project" value="UniProtKB-SubCell"/>
</dbReference>
<feature type="domain" description="Phospholipid/glycerol acyltransferase" evidence="15">
    <location>
        <begin position="122"/>
        <end position="232"/>
    </location>
</feature>
<evidence type="ECO:0000256" key="1">
    <source>
        <dbReference type="ARBA" id="ARBA00004370"/>
    </source>
</evidence>
<keyword evidence="12" id="KW-0012">Acyltransferase</keyword>
<evidence type="ECO:0000256" key="2">
    <source>
        <dbReference type="ARBA" id="ARBA00005074"/>
    </source>
</evidence>
<dbReference type="STRING" id="8081.ENSPREP00000025671"/>
<evidence type="ECO:0000313" key="17">
    <source>
        <dbReference type="Proteomes" id="UP000242638"/>
    </source>
</evidence>
<dbReference type="CDD" id="cd07991">
    <property type="entry name" value="LPLAT_LPCAT1-like"/>
    <property type="match status" value="1"/>
</dbReference>
<evidence type="ECO:0000256" key="13">
    <source>
        <dbReference type="ARBA" id="ARBA00025707"/>
    </source>
</evidence>
<protein>
    <submittedName>
        <fullName evidence="16">Lysophosphatidylcholine acyltransferase 1</fullName>
    </submittedName>
</protein>
<accession>A0A3P9PUX1</accession>
<keyword evidence="5" id="KW-0808">Transferase</keyword>
<dbReference type="AlphaFoldDB" id="A0A3P9PUX1"/>
<dbReference type="PANTHER" id="PTHR23063:SF57">
    <property type="entry name" value="LYSOPHOSPHATIDYLCHOLINE ACYLTRANSFERASE 1"/>
    <property type="match status" value="1"/>
</dbReference>
<comment type="pathway">
    <text evidence="13">Phospholipid metabolism.</text>
</comment>
<keyword evidence="11" id="KW-1208">Phospholipid metabolism</keyword>
<dbReference type="Pfam" id="PF01553">
    <property type="entry name" value="Acyltransferase"/>
    <property type="match status" value="1"/>
</dbReference>
<reference evidence="16" key="3">
    <citation type="submission" date="2025-09" db="UniProtKB">
        <authorList>
            <consortium name="Ensembl"/>
        </authorList>
    </citation>
    <scope>IDENTIFICATION</scope>
    <source>
        <strain evidence="16">Guanapo</strain>
    </source>
</reference>
<evidence type="ECO:0000256" key="7">
    <source>
        <dbReference type="ARBA" id="ARBA00022989"/>
    </source>
</evidence>
<dbReference type="InterPro" id="IPR002123">
    <property type="entry name" value="Plipid/glycerol_acylTrfase"/>
</dbReference>
<dbReference type="UniPathway" id="UPA00085"/>